<evidence type="ECO:0000256" key="1">
    <source>
        <dbReference type="SAM" id="Phobius"/>
    </source>
</evidence>
<keyword evidence="1" id="KW-0812">Transmembrane</keyword>
<dbReference type="EMBL" id="KT876724">
    <property type="protein sequence ID" value="ALN97148.1"/>
    <property type="molecule type" value="Genomic_DNA"/>
</dbReference>
<keyword evidence="3" id="KW-1185">Reference proteome</keyword>
<dbReference type="KEGG" id="vg:40069608"/>
<dbReference type="Proteomes" id="UP000221857">
    <property type="component" value="Segment"/>
</dbReference>
<accession>A0A141HR37</accession>
<organism evidence="2 3">
    <name type="scientific">Flavobacterium phage FpV4</name>
    <dbReference type="NCBI Taxonomy" id="1740108"/>
    <lineage>
        <taxon>Viruses</taxon>
        <taxon>Duplodnaviria</taxon>
        <taxon>Heunggongvirae</taxon>
        <taxon>Uroviricota</taxon>
        <taxon>Caudoviricetes</taxon>
        <taxon>Fipvunavirus</taxon>
        <taxon>Fipvunavirus Fpv4</taxon>
    </lineage>
</organism>
<name>A0A141HR37_9CAUD</name>
<dbReference type="RefSeq" id="YP_009594091.1">
    <property type="nucleotide sequence ID" value="NC_041872.1"/>
</dbReference>
<evidence type="ECO:0000313" key="2">
    <source>
        <dbReference type="EMBL" id="ALN97148.1"/>
    </source>
</evidence>
<reference evidence="2 3" key="1">
    <citation type="journal article" date="2016" name="PLoS ONE">
        <title>Comparative Genome Analysis Provides Insights into the Pathogenicity of Flavobacterium psychrophilum.</title>
        <authorList>
            <person name="Castillo D."/>
            <person name="Christiansen R.H."/>
            <person name="Dalsgaard I."/>
            <person name="Madsen L."/>
            <person name="Espejo R."/>
            <person name="Middelboe M."/>
        </authorList>
    </citation>
    <scope>NUCLEOTIDE SEQUENCE [LARGE SCALE GENOMIC DNA]</scope>
</reference>
<protein>
    <submittedName>
        <fullName evidence="2">Uncharacterized protein</fullName>
    </submittedName>
</protein>
<dbReference type="GeneID" id="40069608"/>
<feature type="transmembrane region" description="Helical" evidence="1">
    <location>
        <begin position="19"/>
        <end position="36"/>
    </location>
</feature>
<sequence length="253" mass="28058">MTTFEQIEFEKDLKPMRKVYIIISIIVIAILLFRGCEMERQGGISVALNQSLKDSLTTYKTKDGLNAAKISVFEADKEKDFISLATKDTTIQKLQKLVESNKSKIHRQGSISIINTETNVGTTVATKVIDSILPLDSIKSPVYTSNFNLKGWIKGSTIATKDSTSIKLTYKEELNLIIGKEKTGFLGLGKGKTFADVVLLNPYSEVKQMRVYSTKEPATKRITIGPGVYYGIGNSFQPQVFIGIGVTWKLIAF</sequence>
<keyword evidence="1" id="KW-1133">Transmembrane helix</keyword>
<proteinExistence type="predicted"/>
<dbReference type="Pfam" id="PF20186">
    <property type="entry name" value="DUF6549"/>
    <property type="match status" value="1"/>
</dbReference>
<evidence type="ECO:0000313" key="3">
    <source>
        <dbReference type="Proteomes" id="UP000221857"/>
    </source>
</evidence>
<dbReference type="InterPro" id="IPR046679">
    <property type="entry name" value="DUF6549"/>
</dbReference>
<keyword evidence="1" id="KW-0472">Membrane</keyword>